<evidence type="ECO:0000256" key="3">
    <source>
        <dbReference type="SAM" id="MobiDB-lite"/>
    </source>
</evidence>
<evidence type="ECO:0000313" key="6">
    <source>
        <dbReference type="Proteomes" id="UP001500751"/>
    </source>
</evidence>
<name>A0ABN2V138_9ACTN</name>
<dbReference type="SMART" id="SM00903">
    <property type="entry name" value="Flavin_Reduct"/>
    <property type="match status" value="1"/>
</dbReference>
<reference evidence="5 6" key="1">
    <citation type="journal article" date="2019" name="Int. J. Syst. Evol. Microbiol.">
        <title>The Global Catalogue of Microorganisms (GCM) 10K type strain sequencing project: providing services to taxonomists for standard genome sequencing and annotation.</title>
        <authorList>
            <consortium name="The Broad Institute Genomics Platform"/>
            <consortium name="The Broad Institute Genome Sequencing Center for Infectious Disease"/>
            <person name="Wu L."/>
            <person name="Ma J."/>
        </authorList>
    </citation>
    <scope>NUCLEOTIDE SEQUENCE [LARGE SCALE GENOMIC DNA]</scope>
    <source>
        <strain evidence="5 6">JCM 16014</strain>
    </source>
</reference>
<dbReference type="InterPro" id="IPR050268">
    <property type="entry name" value="NADH-dep_flavin_reductase"/>
</dbReference>
<evidence type="ECO:0000256" key="1">
    <source>
        <dbReference type="ARBA" id="ARBA00008898"/>
    </source>
</evidence>
<dbReference type="EMBL" id="BAAAQN010000043">
    <property type="protein sequence ID" value="GAA2047328.1"/>
    <property type="molecule type" value="Genomic_DNA"/>
</dbReference>
<organism evidence="5 6">
    <name type="scientific">Catenulispora yoronensis</name>
    <dbReference type="NCBI Taxonomy" id="450799"/>
    <lineage>
        <taxon>Bacteria</taxon>
        <taxon>Bacillati</taxon>
        <taxon>Actinomycetota</taxon>
        <taxon>Actinomycetes</taxon>
        <taxon>Catenulisporales</taxon>
        <taxon>Catenulisporaceae</taxon>
        <taxon>Catenulispora</taxon>
    </lineage>
</organism>
<feature type="domain" description="Flavin reductase like" evidence="4">
    <location>
        <begin position="78"/>
        <end position="221"/>
    </location>
</feature>
<protein>
    <recommendedName>
        <fullName evidence="4">Flavin reductase like domain-containing protein</fullName>
    </recommendedName>
</protein>
<comment type="caution">
    <text evidence="5">The sequence shown here is derived from an EMBL/GenBank/DDBJ whole genome shotgun (WGS) entry which is preliminary data.</text>
</comment>
<evidence type="ECO:0000259" key="4">
    <source>
        <dbReference type="SMART" id="SM00903"/>
    </source>
</evidence>
<sequence length="224" mass="23545">MTGTGPAPRRARRRGGPVPRRLGTVGRQAGGPTATDRCRRSGPPSGPDPISMEQENTVTQTPATVEAVRSSKELRRVFSAFPTGVTAVAALVDGRPVGLAANSFTSVSLSPVLVSVCADLKSATWPLLRGSARLGISILAAHQEQVCRQLSSKSADRFAAVDFRATADGAVFVEGASAWLDCSIQDVFPAGDHDIIVFRVHDLDDDPAVAPLVFHSSGFRSLEG</sequence>
<dbReference type="PANTHER" id="PTHR30466:SF11">
    <property type="entry name" value="FLAVIN-DEPENDENT MONOOXYGENASE, REDUCTASE SUBUNIT HSAB"/>
    <property type="match status" value="1"/>
</dbReference>
<feature type="compositionally biased region" description="Low complexity" evidence="3">
    <location>
        <begin position="16"/>
        <end position="27"/>
    </location>
</feature>
<proteinExistence type="inferred from homology"/>
<feature type="compositionally biased region" description="Polar residues" evidence="3">
    <location>
        <begin position="53"/>
        <end position="63"/>
    </location>
</feature>
<dbReference type="SUPFAM" id="SSF50475">
    <property type="entry name" value="FMN-binding split barrel"/>
    <property type="match status" value="1"/>
</dbReference>
<dbReference type="InterPro" id="IPR012349">
    <property type="entry name" value="Split_barrel_FMN-bd"/>
</dbReference>
<dbReference type="PANTHER" id="PTHR30466">
    <property type="entry name" value="FLAVIN REDUCTASE"/>
    <property type="match status" value="1"/>
</dbReference>
<dbReference type="Proteomes" id="UP001500751">
    <property type="component" value="Unassembled WGS sequence"/>
</dbReference>
<evidence type="ECO:0000256" key="2">
    <source>
        <dbReference type="ARBA" id="ARBA00023002"/>
    </source>
</evidence>
<dbReference type="Gene3D" id="2.30.110.10">
    <property type="entry name" value="Electron Transport, Fmn-binding Protein, Chain A"/>
    <property type="match status" value="1"/>
</dbReference>
<accession>A0ABN2V138</accession>
<keyword evidence="2" id="KW-0560">Oxidoreductase</keyword>
<dbReference type="Pfam" id="PF01613">
    <property type="entry name" value="Flavin_Reduct"/>
    <property type="match status" value="1"/>
</dbReference>
<evidence type="ECO:0000313" key="5">
    <source>
        <dbReference type="EMBL" id="GAA2047328.1"/>
    </source>
</evidence>
<feature type="region of interest" description="Disordered" evidence="3">
    <location>
        <begin position="1"/>
        <end position="63"/>
    </location>
</feature>
<gene>
    <name evidence="5" type="ORF">GCM10009839_60470</name>
</gene>
<keyword evidence="6" id="KW-1185">Reference proteome</keyword>
<comment type="similarity">
    <text evidence="1">Belongs to the non-flavoprotein flavin reductase family.</text>
</comment>
<dbReference type="InterPro" id="IPR002563">
    <property type="entry name" value="Flavin_Rdtase-like_dom"/>
</dbReference>